<evidence type="ECO:0000256" key="4">
    <source>
        <dbReference type="RuleBase" id="RU000499"/>
    </source>
</evidence>
<keyword evidence="2 4" id="KW-0575">Peroxidase</keyword>
<evidence type="ECO:0000256" key="1">
    <source>
        <dbReference type="ARBA" id="ARBA00006926"/>
    </source>
</evidence>
<evidence type="ECO:0000256" key="5">
    <source>
        <dbReference type="SAM" id="Phobius"/>
    </source>
</evidence>
<dbReference type="PROSITE" id="PS51352">
    <property type="entry name" value="THIOREDOXIN_2"/>
    <property type="match status" value="1"/>
</dbReference>
<dbReference type="PANTHER" id="PTHR11592">
    <property type="entry name" value="GLUTATHIONE PEROXIDASE"/>
    <property type="match status" value="1"/>
</dbReference>
<dbReference type="PROSITE" id="PS00460">
    <property type="entry name" value="GLUTATHIONE_PEROXID_1"/>
    <property type="match status" value="1"/>
</dbReference>
<organism evidence="7 8">
    <name type="scientific">Ralstonia flaminis</name>
    <dbReference type="NCBI Taxonomy" id="3058597"/>
    <lineage>
        <taxon>Bacteria</taxon>
        <taxon>Pseudomonadati</taxon>
        <taxon>Pseudomonadota</taxon>
        <taxon>Betaproteobacteria</taxon>
        <taxon>Burkholderiales</taxon>
        <taxon>Burkholderiaceae</taxon>
        <taxon>Ralstonia</taxon>
    </lineage>
</organism>
<dbReference type="Proteomes" id="UP001189757">
    <property type="component" value="Unassembled WGS sequence"/>
</dbReference>
<dbReference type="RefSeq" id="WP_316681126.1">
    <property type="nucleotide sequence ID" value="NZ_CATZLL010000006.1"/>
</dbReference>
<dbReference type="InterPro" id="IPR013766">
    <property type="entry name" value="Thioredoxin_domain"/>
</dbReference>
<keyword evidence="5" id="KW-0472">Membrane</keyword>
<dbReference type="EMBL" id="CATZLL010000006">
    <property type="protein sequence ID" value="CAJ0814366.1"/>
    <property type="molecule type" value="Genomic_DNA"/>
</dbReference>
<accession>A0ABM9K6G0</accession>
<keyword evidence="5" id="KW-1133">Transmembrane helix</keyword>
<name>A0ABM9K6G0_9RALS</name>
<evidence type="ECO:0000313" key="8">
    <source>
        <dbReference type="Proteomes" id="UP001189757"/>
    </source>
</evidence>
<gene>
    <name evidence="7" type="primary">btuE</name>
    <name evidence="7" type="ORF">LMG18101_02216</name>
</gene>
<proteinExistence type="inferred from homology"/>
<dbReference type="Gene3D" id="3.40.30.10">
    <property type="entry name" value="Glutaredoxin"/>
    <property type="match status" value="1"/>
</dbReference>
<evidence type="ECO:0000313" key="7">
    <source>
        <dbReference type="EMBL" id="CAJ0814366.1"/>
    </source>
</evidence>
<dbReference type="InterPro" id="IPR000889">
    <property type="entry name" value="Glutathione_peroxidase"/>
</dbReference>
<evidence type="ECO:0000256" key="3">
    <source>
        <dbReference type="ARBA" id="ARBA00023002"/>
    </source>
</evidence>
<dbReference type="PRINTS" id="PR01011">
    <property type="entry name" value="GLUTPROXDASE"/>
</dbReference>
<sequence>MLFSAIAVTPNRRPHWCSHWRLHPRASGVLRRHHLLIVAIAIAIAIIALLLPRTGHAATATPAVPAAHPQAVAASGSCPASLNFRVKRLQDDAPQDLCQYAGRVVLVVNTASYCGYTYQYEGLEALYAKYRDKGLTVLGFPSNDFEQEPGNSKQIADFCYNTYGVKFPMFSKTAVVGPGASPLYTWLTEQTKQPPKWNFHKYLLDRSGRVVAVYPSKVEPGDPTLTKRIDALLAEPAPH</sequence>
<feature type="transmembrane region" description="Helical" evidence="5">
    <location>
        <begin position="35"/>
        <end position="52"/>
    </location>
</feature>
<dbReference type="InterPro" id="IPR036249">
    <property type="entry name" value="Thioredoxin-like_sf"/>
</dbReference>
<dbReference type="InterPro" id="IPR029759">
    <property type="entry name" value="GPX_AS"/>
</dbReference>
<dbReference type="PROSITE" id="PS51355">
    <property type="entry name" value="GLUTATHIONE_PEROXID_3"/>
    <property type="match status" value="1"/>
</dbReference>
<dbReference type="SUPFAM" id="SSF52833">
    <property type="entry name" value="Thioredoxin-like"/>
    <property type="match status" value="1"/>
</dbReference>
<comment type="similarity">
    <text evidence="1 4">Belongs to the glutathione peroxidase family.</text>
</comment>
<dbReference type="CDD" id="cd00340">
    <property type="entry name" value="GSH_Peroxidase"/>
    <property type="match status" value="1"/>
</dbReference>
<keyword evidence="5" id="KW-0812">Transmembrane</keyword>
<protein>
    <recommendedName>
        <fullName evidence="4">Glutathione peroxidase</fullName>
    </recommendedName>
</protein>
<dbReference type="PANTHER" id="PTHR11592:SF78">
    <property type="entry name" value="GLUTATHIONE PEROXIDASE"/>
    <property type="match status" value="1"/>
</dbReference>
<evidence type="ECO:0000259" key="6">
    <source>
        <dbReference type="PROSITE" id="PS51352"/>
    </source>
</evidence>
<keyword evidence="8" id="KW-1185">Reference proteome</keyword>
<dbReference type="GO" id="GO:0140824">
    <property type="term" value="F:thioredoxin-dependent peroxiredoxin activity"/>
    <property type="evidence" value="ECO:0007669"/>
    <property type="project" value="UniProtKB-EC"/>
</dbReference>
<feature type="domain" description="Thioredoxin" evidence="6">
    <location>
        <begin position="52"/>
        <end position="234"/>
    </location>
</feature>
<reference evidence="7 8" key="1">
    <citation type="submission" date="2023-07" db="EMBL/GenBank/DDBJ databases">
        <authorList>
            <person name="Peeters C."/>
        </authorList>
    </citation>
    <scope>NUCLEOTIDE SEQUENCE [LARGE SCALE GENOMIC DNA]</scope>
    <source>
        <strain evidence="7 8">LMG 18101</strain>
    </source>
</reference>
<dbReference type="Pfam" id="PF00255">
    <property type="entry name" value="GSHPx"/>
    <property type="match status" value="1"/>
</dbReference>
<comment type="caution">
    <text evidence="7">The sequence shown here is derived from an EMBL/GenBank/DDBJ whole genome shotgun (WGS) entry which is preliminary data.</text>
</comment>
<evidence type="ECO:0000256" key="2">
    <source>
        <dbReference type="ARBA" id="ARBA00022559"/>
    </source>
</evidence>
<keyword evidence="3 4" id="KW-0560">Oxidoreductase</keyword>